<name>A0ABT1INE3_9PSEU</name>
<gene>
    <name evidence="1" type="ORF">LV75_006733</name>
</gene>
<dbReference type="Proteomes" id="UP001205185">
    <property type="component" value="Unassembled WGS sequence"/>
</dbReference>
<evidence type="ECO:0008006" key="3">
    <source>
        <dbReference type="Google" id="ProtNLM"/>
    </source>
</evidence>
<evidence type="ECO:0000313" key="1">
    <source>
        <dbReference type="EMBL" id="MCP2274199.1"/>
    </source>
</evidence>
<keyword evidence="2" id="KW-1185">Reference proteome</keyword>
<organism evidence="1 2">
    <name type="scientific">Actinokineospora diospyrosa</name>
    <dbReference type="NCBI Taxonomy" id="103728"/>
    <lineage>
        <taxon>Bacteria</taxon>
        <taxon>Bacillati</taxon>
        <taxon>Actinomycetota</taxon>
        <taxon>Actinomycetes</taxon>
        <taxon>Pseudonocardiales</taxon>
        <taxon>Pseudonocardiaceae</taxon>
        <taxon>Actinokineospora</taxon>
    </lineage>
</organism>
<sequence length="52" mass="6014">MYSTTGLTRDQIVDLCAIIRHSRLSVRRPWPSKLGLFGSVRVALIYLRRNRA</sequence>
<protein>
    <recommendedName>
        <fullName evidence="3">DDE superfamily endonuclease</fullName>
    </recommendedName>
</protein>
<dbReference type="EMBL" id="JAMTCO010000022">
    <property type="protein sequence ID" value="MCP2274199.1"/>
    <property type="molecule type" value="Genomic_DNA"/>
</dbReference>
<proteinExistence type="predicted"/>
<evidence type="ECO:0000313" key="2">
    <source>
        <dbReference type="Proteomes" id="UP001205185"/>
    </source>
</evidence>
<comment type="caution">
    <text evidence="1">The sequence shown here is derived from an EMBL/GenBank/DDBJ whole genome shotgun (WGS) entry which is preliminary data.</text>
</comment>
<reference evidence="1 2" key="1">
    <citation type="submission" date="2022-06" db="EMBL/GenBank/DDBJ databases">
        <title>Genomic Encyclopedia of Archaeal and Bacterial Type Strains, Phase II (KMG-II): from individual species to whole genera.</title>
        <authorList>
            <person name="Goeker M."/>
        </authorList>
    </citation>
    <scope>NUCLEOTIDE SEQUENCE [LARGE SCALE GENOMIC DNA]</scope>
    <source>
        <strain evidence="1 2">DSM 44255</strain>
    </source>
</reference>
<accession>A0ABT1INE3</accession>